<feature type="domain" description="LamG-like jellyroll fold" evidence="3">
    <location>
        <begin position="395"/>
        <end position="532"/>
    </location>
</feature>
<keyword evidence="2" id="KW-1015">Disulfide bond</keyword>
<dbReference type="InterPro" id="IPR006558">
    <property type="entry name" value="LamG-like"/>
</dbReference>
<evidence type="ECO:0000256" key="1">
    <source>
        <dbReference type="ARBA" id="ARBA00022729"/>
    </source>
</evidence>
<dbReference type="SUPFAM" id="SSF49899">
    <property type="entry name" value="Concanavalin A-like lectins/glucanases"/>
    <property type="match status" value="2"/>
</dbReference>
<organism evidence="4">
    <name type="scientific">freshwater metagenome</name>
    <dbReference type="NCBI Taxonomy" id="449393"/>
    <lineage>
        <taxon>unclassified sequences</taxon>
        <taxon>metagenomes</taxon>
        <taxon>ecological metagenomes</taxon>
    </lineage>
</organism>
<evidence type="ECO:0000259" key="3">
    <source>
        <dbReference type="SMART" id="SM00560"/>
    </source>
</evidence>
<evidence type="ECO:0000313" key="4">
    <source>
        <dbReference type="EMBL" id="CAB4339164.1"/>
    </source>
</evidence>
<dbReference type="SMART" id="SM00560">
    <property type="entry name" value="LamGL"/>
    <property type="match status" value="1"/>
</dbReference>
<dbReference type="InterPro" id="IPR013320">
    <property type="entry name" value="ConA-like_dom_sf"/>
</dbReference>
<proteinExistence type="predicted"/>
<keyword evidence="1" id="KW-0732">Signal</keyword>
<dbReference type="Gene3D" id="2.60.120.200">
    <property type="match status" value="2"/>
</dbReference>
<dbReference type="Pfam" id="PF13385">
    <property type="entry name" value="Laminin_G_3"/>
    <property type="match status" value="2"/>
</dbReference>
<evidence type="ECO:0000256" key="2">
    <source>
        <dbReference type="ARBA" id="ARBA00023157"/>
    </source>
</evidence>
<dbReference type="Pfam" id="PF21722">
    <property type="entry name" value="Gly_rich_2"/>
    <property type="match status" value="1"/>
</dbReference>
<reference evidence="4" key="1">
    <citation type="submission" date="2020-05" db="EMBL/GenBank/DDBJ databases">
        <authorList>
            <person name="Chiriac C."/>
            <person name="Salcher M."/>
            <person name="Ghai R."/>
            <person name="Kavagutti S V."/>
        </authorList>
    </citation>
    <scope>NUCLEOTIDE SEQUENCE</scope>
</reference>
<accession>A0A6J5Z9B9</accession>
<sequence length="1534" mass="158437">MFSRWASLDRVVKTLLVSFLVANLQLSFGPIFAPQLFTDTAQATTPEMIQTGLALDLNASNLADRGRMTSVNAPAYTSSGGGYYTLTSSSGQYLINTNESVNLSSGYKFSVFMWVHPTAAGQLLSHLGTTTINSNYHTSIIDYTSSDQMVFGLWNGSDQTYVTSSIATPKNNWYHIGLVYDGTRITAYVNGSSAGTSANFTFYPPDAYSQVSYFGIGALDGTTMVQPASYGNMRFGSLSVYTRDLSGSEVRTNFASTTQRFGPTVSNPSNASTFKDKSVTFSSSACSNTTSGSATCNYAWQLSTDAGTSWNYISGAISFTYTTPVLTSSYNGYRYRLIAWDPGTGSTLADDLYTITSAVTLTVATPPGSDTDTALTFSAGKYAWAPDSDELDVTSAITLAAWVYQTATNSGAWNIVMNKENSYQLGTFGSIWGFGLQGSGGWTGVQTGISTRLNEWQHVALTRASGSSTANFYINGQLVWTGTADGASTGNLTNSSQPFTIGGRSSDGVTFSSPFVGNIDEVRVFRSARSQAEIASDMHAYGPIDTSNLILYYDFNEGTGTKLYNRESGSTTASDLTIVGSPPWVENVTASTFQAYTIRTFTRSYLTSSGGWKVPGGVTQATAIVVGGGGGGGKGNTGTSEPAGAGGGGGVTYLPTISLTPNSVTSIKVGQGGLGALSQANDAQLRSGQSSTINYGSSATALGGGAGGSFGSGYTPGGSGVGDATVATGGGSSGHAYSGGGCSGFNAAGGITSSGNNGGRGAWGWGGAGGGARGAATNGSCGNEPGTPGPGFVDPTTSIEYGRGGYSIYWGASNASQFGQANTGFGGNVAYNTGQASGNGYNGTSGIIIIRWITATAPIFTGPRFDTLTAGLTETFTVSGSATSPLTRNFRWQVSTDTGTSWSNASAGSGFLTASYVTPTLETTTSGIRYRYRVVVTDSDTAGLFIVDTSTAVYLMINPRNTITSSTGSAIFTQKYGETRTAVFTFAFGTGPRTATVLSTVNNQNGRIAWSNLNSDSATVRVGTALPIGTYYETLTVTDSVTAFTTQGLTITVSKADTITVTTTLSSNSVTYSESPANVTVTQTVTGLVNSETATVTSTYTTTTCEYGGTCTIGDIAPGGGYVFYVSPTVINVATGISTGGIYLATAPQTWSGTAADPTARWGCNTTNISGTSTAVGSGAENTRLINAGCATAGIASRLAADSSAEGFTDWFVPSMGELNLIRSNLKVNSLSNLDGTDYWSSSQDATNPGGSAQYQWFTGGSFGPTDKNNTLSVRAVRAFSPTALSGNTIPTDAGVYRVGSTFTISSSATLNNYQGVESVTATLTINKARQRALSIGQYESYPNISSFPINVYGGSGPGTLTRTLVSAGTANCTLASTAIITATRVGTCTIRAEKAGTRNYFVESTTAVITWITWSTNYATQSPGGNHAIPLNGGNQIIVRTETVTASAFSDINGNAISSATAGTTIRINSTGFAGLTPSQITATFRPYEDAVVTAVTSTYVQVVVPSSGAVTGVIALDSPRGVAYTPSFTISP</sequence>
<dbReference type="InterPro" id="IPR049304">
    <property type="entry name" value="Gly_rich_dom"/>
</dbReference>
<dbReference type="EMBL" id="CAESAB010000028">
    <property type="protein sequence ID" value="CAB4339164.1"/>
    <property type="molecule type" value="Genomic_DNA"/>
</dbReference>
<gene>
    <name evidence="4" type="ORF">UFOPK3820_00814</name>
</gene>
<protein>
    <submittedName>
        <fullName evidence="4">Unannotated protein</fullName>
    </submittedName>
</protein>
<name>A0A6J5Z9B9_9ZZZZ</name>